<dbReference type="GO" id="GO:0004525">
    <property type="term" value="F:ribonuclease III activity"/>
    <property type="evidence" value="ECO:0007669"/>
    <property type="project" value="InterPro"/>
</dbReference>
<accession>A0A7C4H8E1</accession>
<reference evidence="1" key="1">
    <citation type="journal article" date="2020" name="mSystems">
        <title>Genome- and Community-Level Interaction Insights into Carbon Utilization and Element Cycling Functions of Hydrothermarchaeota in Hydrothermal Sediment.</title>
        <authorList>
            <person name="Zhou Z."/>
            <person name="Liu Y."/>
            <person name="Xu W."/>
            <person name="Pan J."/>
            <person name="Luo Z.H."/>
            <person name="Li M."/>
        </authorList>
    </citation>
    <scope>NUCLEOTIDE SEQUENCE</scope>
    <source>
        <strain evidence="1">SpSt-649</strain>
    </source>
</reference>
<gene>
    <name evidence="1" type="ORF">ENU21_03700</name>
</gene>
<dbReference type="AlphaFoldDB" id="A0A7C4H8E1"/>
<dbReference type="Gene3D" id="1.10.1520.20">
    <property type="entry name" value="Ribonuclease III"/>
    <property type="match status" value="1"/>
</dbReference>
<dbReference type="SUPFAM" id="SSF69065">
    <property type="entry name" value="RNase III domain-like"/>
    <property type="match status" value="1"/>
</dbReference>
<comment type="caution">
    <text evidence="1">The sequence shown here is derived from an EMBL/GenBank/DDBJ whole genome shotgun (WGS) entry which is preliminary data.</text>
</comment>
<dbReference type="EMBL" id="DTBQ01000103">
    <property type="protein sequence ID" value="HGM46844.1"/>
    <property type="molecule type" value="Genomic_DNA"/>
</dbReference>
<name>A0A7C4H8E1_THEPE</name>
<protein>
    <submittedName>
        <fullName evidence="1">Uncharacterized protein</fullName>
    </submittedName>
</protein>
<proteinExistence type="predicted"/>
<evidence type="ECO:0000313" key="1">
    <source>
        <dbReference type="EMBL" id="HGM46844.1"/>
    </source>
</evidence>
<sequence length="66" mass="7245">MKVRGVEKAEVVEALLGYAWLGGILDAERGVRRLAELLRKGYTLEDGLVELVNSVVSGFDEVKVEV</sequence>
<organism evidence="1">
    <name type="scientific">Thermofilum pendens</name>
    <dbReference type="NCBI Taxonomy" id="2269"/>
    <lineage>
        <taxon>Archaea</taxon>
        <taxon>Thermoproteota</taxon>
        <taxon>Thermoprotei</taxon>
        <taxon>Thermofilales</taxon>
        <taxon>Thermofilaceae</taxon>
        <taxon>Thermofilum</taxon>
    </lineage>
</organism>
<dbReference type="InterPro" id="IPR036389">
    <property type="entry name" value="RNase_III_sf"/>
</dbReference>
<dbReference type="GO" id="GO:0006396">
    <property type="term" value="P:RNA processing"/>
    <property type="evidence" value="ECO:0007669"/>
    <property type="project" value="InterPro"/>
</dbReference>
<dbReference type="InterPro" id="IPR038133">
    <property type="entry name" value="Ribo_III_sf_archaeal"/>
</dbReference>